<dbReference type="GO" id="GO:0015662">
    <property type="term" value="F:P-type ion transporter activity"/>
    <property type="evidence" value="ECO:0007669"/>
    <property type="project" value="TreeGrafter"/>
</dbReference>
<dbReference type="InterPro" id="IPR023214">
    <property type="entry name" value="HAD_sf"/>
</dbReference>
<dbReference type="PROSITE" id="PS00154">
    <property type="entry name" value="ATPASE_E1_E2"/>
    <property type="match status" value="1"/>
</dbReference>
<evidence type="ECO:0000313" key="14">
    <source>
        <dbReference type="Proteomes" id="UP000053780"/>
    </source>
</evidence>
<proteinExistence type="inferred from homology"/>
<dbReference type="OrthoDB" id="48943at2759"/>
<dbReference type="Gene3D" id="3.40.1110.10">
    <property type="entry name" value="Calcium-transporting ATPase, cytoplasmic domain N"/>
    <property type="match status" value="1"/>
</dbReference>
<evidence type="ECO:0000256" key="2">
    <source>
        <dbReference type="ARBA" id="ARBA00006000"/>
    </source>
</evidence>
<protein>
    <submittedName>
        <fullName evidence="13">Putative cation-transporting atpase 13a1-like protein</fullName>
    </submittedName>
</protein>
<dbReference type="SUPFAM" id="SSF81653">
    <property type="entry name" value="Calcium ATPase, transduction domain A"/>
    <property type="match status" value="1"/>
</dbReference>
<dbReference type="InterPro" id="IPR001757">
    <property type="entry name" value="P_typ_ATPase"/>
</dbReference>
<evidence type="ECO:0000256" key="5">
    <source>
        <dbReference type="ARBA" id="ARBA00022741"/>
    </source>
</evidence>
<keyword evidence="8" id="KW-1278">Translocase</keyword>
<keyword evidence="5" id="KW-0547">Nucleotide-binding</keyword>
<dbReference type="GO" id="GO:0019829">
    <property type="term" value="F:ATPase-coupled monoatomic cation transmembrane transporter activity"/>
    <property type="evidence" value="ECO:0007669"/>
    <property type="project" value="TreeGrafter"/>
</dbReference>
<dbReference type="InterPro" id="IPR006544">
    <property type="entry name" value="P-type_TPase_V"/>
</dbReference>
<dbReference type="InterPro" id="IPR023299">
    <property type="entry name" value="ATPase_P-typ_cyto_dom_N"/>
</dbReference>
<dbReference type="PRINTS" id="PR00120">
    <property type="entry name" value="HATPASE"/>
</dbReference>
<keyword evidence="9 11" id="KW-1133">Transmembrane helix</keyword>
<evidence type="ECO:0000256" key="8">
    <source>
        <dbReference type="ARBA" id="ARBA00022967"/>
    </source>
</evidence>
<dbReference type="PANTHER" id="PTHR45630:SF7">
    <property type="entry name" value="ENDOPLASMIC RETICULUM TRANSMEMBRANE HELIX TRANSLOCASE"/>
    <property type="match status" value="1"/>
</dbReference>
<dbReference type="GO" id="GO:0016887">
    <property type="term" value="F:ATP hydrolysis activity"/>
    <property type="evidence" value="ECO:0007669"/>
    <property type="project" value="InterPro"/>
</dbReference>
<evidence type="ECO:0000256" key="9">
    <source>
        <dbReference type="ARBA" id="ARBA00022989"/>
    </source>
</evidence>
<feature type="transmembrane region" description="Helical" evidence="11">
    <location>
        <begin position="737"/>
        <end position="760"/>
    </location>
</feature>
<dbReference type="Pfam" id="PF00122">
    <property type="entry name" value="E1-E2_ATPase"/>
    <property type="match status" value="1"/>
</dbReference>
<dbReference type="InterPro" id="IPR036412">
    <property type="entry name" value="HAD-like_sf"/>
</dbReference>
<dbReference type="InterPro" id="IPR008250">
    <property type="entry name" value="ATPase_P-typ_transduc_dom_A_sf"/>
</dbReference>
<feature type="transmembrane region" description="Helical" evidence="11">
    <location>
        <begin position="660"/>
        <end position="677"/>
    </location>
</feature>
<evidence type="ECO:0000259" key="12">
    <source>
        <dbReference type="Pfam" id="PF00122"/>
    </source>
</evidence>
<accession>T0L9K2</accession>
<evidence type="ECO:0000256" key="3">
    <source>
        <dbReference type="ARBA" id="ARBA00022692"/>
    </source>
</evidence>
<evidence type="ECO:0000256" key="7">
    <source>
        <dbReference type="ARBA" id="ARBA00022842"/>
    </source>
</evidence>
<evidence type="ECO:0000313" key="13">
    <source>
        <dbReference type="EMBL" id="EQB61108.1"/>
    </source>
</evidence>
<feature type="transmembrane region" description="Helical" evidence="11">
    <location>
        <begin position="154"/>
        <end position="173"/>
    </location>
</feature>
<dbReference type="GO" id="GO:0005789">
    <property type="term" value="C:endoplasmic reticulum membrane"/>
    <property type="evidence" value="ECO:0007669"/>
    <property type="project" value="TreeGrafter"/>
</dbReference>
<keyword evidence="14" id="KW-1185">Reference proteome</keyword>
<dbReference type="Gene3D" id="3.40.50.1000">
    <property type="entry name" value="HAD superfamily/HAD-like"/>
    <property type="match status" value="1"/>
</dbReference>
<dbReference type="GO" id="GO:0005524">
    <property type="term" value="F:ATP binding"/>
    <property type="evidence" value="ECO:0007669"/>
    <property type="project" value="UniProtKB-KW"/>
</dbReference>
<dbReference type="InterPro" id="IPR023298">
    <property type="entry name" value="ATPase_P-typ_TM_dom_sf"/>
</dbReference>
<keyword evidence="6" id="KW-0067">ATP-binding</keyword>
<dbReference type="Pfam" id="PF00702">
    <property type="entry name" value="Hydrolase"/>
    <property type="match status" value="1"/>
</dbReference>
<dbReference type="HOGENOM" id="CLU_001828_4_1_1"/>
<dbReference type="PANTHER" id="PTHR45630">
    <property type="entry name" value="CATION-TRANSPORTING ATPASE-RELATED"/>
    <property type="match status" value="1"/>
</dbReference>
<dbReference type="EMBL" id="KE647173">
    <property type="protein sequence ID" value="EQB61108.1"/>
    <property type="molecule type" value="Genomic_DNA"/>
</dbReference>
<sequence>MLVFVEAGLVFQRIFNLKQFRTLNHEVIILEKLEEKEVVNIESKNIYPGDILKINNILKAPCDLLILDGSCVANESILTGESIPQSKEDIKDLNDDMIFDIELHKKHVIFAGTDIIKIDKPLTCFVLQTGFDTVQGELIKKMMSSTDEFVDVEAFMFIGILLFFAIIAACYTWREGLKMKKTGYKIFLECILIITNVVPTELPLEMSLAINSCVSALRNLNIFCLESFRIPFAGKLNVCCFDKTGTLTESKMDVINVEYTNQNTVDVLRTCHSLVYINKDTNNVVDATIKINLKSNINKSVNTNSELTGDPLEISAYEFLNKIVSSSKGQNTNLEINQLSQEFKNSVCSTINKKYNIKKKYLFSSELKRMTVIYENNKKYYVSCKGAPEVIKGLLVNVPEYFDKYLKYAEEGYRVIALAHKQIDNLKDISRCSVESNFLFAGFLLLDCKLKEHAMETIKDLQESDFKVIMITGDNLLTALNVAKKLGICDKNEQGIQDTDILPAIESNKFENFLVYARASPYHKEKIIEKYNKKGFYTLMCGDGTNDVGALKMSHVGVALVETSSNKVSNNIKQENENFNKNENIKKLLNDETIKLGDASIAAPFTARTKSLESVLNIIRQGRSALVTTIQMYKILALNSLITAFSLSVLDCLGIRFSEYQLVASGILIAFAFVFLTKSKPLKKISKEKPVQTVFSKYILTSIFSQSAVHISLYLFLLRKLRIIEQIEFSTEFKPSITNSAIFLLTTGQQISTFLVNYIGRPFRESLIENKKLLGCLTILLCSIFYILFDINSDFNSMMEIVSLEKIRWLMCGVVVGDLAICFLIEKICFKLFML</sequence>
<dbReference type="SUPFAM" id="SSF81665">
    <property type="entry name" value="Calcium ATPase, transmembrane domain M"/>
    <property type="match status" value="1"/>
</dbReference>
<name>T0L9K2_9MICR</name>
<comment type="subcellular location">
    <subcellularLocation>
        <location evidence="1">Membrane</location>
        <topology evidence="1">Multi-pass membrane protein</topology>
    </subcellularLocation>
</comment>
<dbReference type="SUPFAM" id="SSF56784">
    <property type="entry name" value="HAD-like"/>
    <property type="match status" value="1"/>
</dbReference>
<comment type="similarity">
    <text evidence="2">Belongs to the cation transport ATPase (P-type) (TC 3.A.3) family. Type V subfamily.</text>
</comment>
<dbReference type="GO" id="GO:0006874">
    <property type="term" value="P:intracellular calcium ion homeostasis"/>
    <property type="evidence" value="ECO:0007669"/>
    <property type="project" value="TreeGrafter"/>
</dbReference>
<dbReference type="InterPro" id="IPR044492">
    <property type="entry name" value="P_typ_ATPase_HD_dom"/>
</dbReference>
<feature type="transmembrane region" description="Helical" evidence="11">
    <location>
        <begin position="698"/>
        <end position="717"/>
    </location>
</feature>
<dbReference type="PRINTS" id="PR00119">
    <property type="entry name" value="CATATPASE"/>
</dbReference>
<dbReference type="GO" id="GO:0046872">
    <property type="term" value="F:metal ion binding"/>
    <property type="evidence" value="ECO:0007669"/>
    <property type="project" value="UniProtKB-KW"/>
</dbReference>
<reference evidence="13 14" key="1">
    <citation type="journal article" date="2013" name="BMC Genomics">
        <title>Genome sequencing and comparative genomics of honey bee microsporidia, Nosema apis reveal novel insights into host-parasite interactions.</title>
        <authorList>
            <person name="Chen Yp."/>
            <person name="Pettis J.S."/>
            <person name="Zhao Y."/>
            <person name="Liu X."/>
            <person name="Tallon L.J."/>
            <person name="Sadzewicz L.D."/>
            <person name="Li R."/>
            <person name="Zheng H."/>
            <person name="Huang S."/>
            <person name="Zhang X."/>
            <person name="Hamilton M.C."/>
            <person name="Pernal S.F."/>
            <person name="Melathopoulos A.P."/>
            <person name="Yan X."/>
            <person name="Evans J.D."/>
        </authorList>
    </citation>
    <scope>NUCLEOTIDE SEQUENCE [LARGE SCALE GENOMIC DNA]</scope>
    <source>
        <strain evidence="13 14">BRL 01</strain>
    </source>
</reference>
<dbReference type="NCBIfam" id="TIGR01494">
    <property type="entry name" value="ATPase_P-type"/>
    <property type="match status" value="2"/>
</dbReference>
<dbReference type="SFLD" id="SFLDS00003">
    <property type="entry name" value="Haloacid_Dehalogenase"/>
    <property type="match status" value="1"/>
</dbReference>
<keyword evidence="10 11" id="KW-0472">Membrane</keyword>
<keyword evidence="4" id="KW-0479">Metal-binding</keyword>
<feature type="transmembrane region" description="Helical" evidence="11">
    <location>
        <begin position="625"/>
        <end position="648"/>
    </location>
</feature>
<dbReference type="Gene3D" id="2.70.150.10">
    <property type="entry name" value="Calcium-transporting ATPase, cytoplasmic transduction domain A"/>
    <property type="match status" value="1"/>
</dbReference>
<feature type="transmembrane region" description="Helical" evidence="11">
    <location>
        <begin position="772"/>
        <end position="789"/>
    </location>
</feature>
<evidence type="ECO:0000256" key="1">
    <source>
        <dbReference type="ARBA" id="ARBA00004141"/>
    </source>
</evidence>
<dbReference type="VEuPathDB" id="MicrosporidiaDB:NAPIS_ORF01321"/>
<evidence type="ECO:0000256" key="6">
    <source>
        <dbReference type="ARBA" id="ARBA00022840"/>
    </source>
</evidence>
<dbReference type="SUPFAM" id="SSF81660">
    <property type="entry name" value="Metal cation-transporting ATPase, ATP-binding domain N"/>
    <property type="match status" value="1"/>
</dbReference>
<evidence type="ECO:0000256" key="4">
    <source>
        <dbReference type="ARBA" id="ARBA00022723"/>
    </source>
</evidence>
<dbReference type="SFLD" id="SFLDF00027">
    <property type="entry name" value="p-type_atpase"/>
    <property type="match status" value="1"/>
</dbReference>
<dbReference type="InterPro" id="IPR018303">
    <property type="entry name" value="ATPase_P-typ_P_site"/>
</dbReference>
<dbReference type="SFLD" id="SFLDG00002">
    <property type="entry name" value="C1.7:_P-type_atpase_like"/>
    <property type="match status" value="1"/>
</dbReference>
<organism evidence="13 14">
    <name type="scientific">Vairimorpha apis BRL 01</name>
    <dbReference type="NCBI Taxonomy" id="1037528"/>
    <lineage>
        <taxon>Eukaryota</taxon>
        <taxon>Fungi</taxon>
        <taxon>Fungi incertae sedis</taxon>
        <taxon>Microsporidia</taxon>
        <taxon>Nosematidae</taxon>
        <taxon>Vairimorpha</taxon>
    </lineage>
</organism>
<keyword evidence="7" id="KW-0460">Magnesium</keyword>
<feature type="transmembrane region" description="Helical" evidence="11">
    <location>
        <begin position="809"/>
        <end position="830"/>
    </location>
</feature>
<dbReference type="InterPro" id="IPR059000">
    <property type="entry name" value="ATPase_P-type_domA"/>
</dbReference>
<feature type="domain" description="P-type ATPase A" evidence="12">
    <location>
        <begin position="32"/>
        <end position="142"/>
    </location>
</feature>
<gene>
    <name evidence="13" type="ORF">NAPIS_ORF01321</name>
</gene>
<evidence type="ECO:0000256" key="10">
    <source>
        <dbReference type="ARBA" id="ARBA00023136"/>
    </source>
</evidence>
<dbReference type="AlphaFoldDB" id="T0L9K2"/>
<dbReference type="Proteomes" id="UP000053780">
    <property type="component" value="Unassembled WGS sequence"/>
</dbReference>
<evidence type="ECO:0000256" key="11">
    <source>
        <dbReference type="SAM" id="Phobius"/>
    </source>
</evidence>
<keyword evidence="3 11" id="KW-0812">Transmembrane</keyword>